<proteinExistence type="predicted"/>
<dbReference type="EMBL" id="GGEC01051972">
    <property type="protein sequence ID" value="MBX32456.1"/>
    <property type="molecule type" value="Transcribed_RNA"/>
</dbReference>
<sequence length="16" mass="1892">MQFITACIYKILTISF</sequence>
<dbReference type="AlphaFoldDB" id="A0A2P2MQG9"/>
<protein>
    <submittedName>
        <fullName evidence="1">Uncharacterized protein</fullName>
    </submittedName>
</protein>
<accession>A0A2P2MQG9</accession>
<evidence type="ECO:0000313" key="1">
    <source>
        <dbReference type="EMBL" id="MBX32456.1"/>
    </source>
</evidence>
<reference evidence="1" key="1">
    <citation type="submission" date="2018-02" db="EMBL/GenBank/DDBJ databases">
        <title>Rhizophora mucronata_Transcriptome.</title>
        <authorList>
            <person name="Meera S.P."/>
            <person name="Sreeshan A."/>
            <person name="Augustine A."/>
        </authorList>
    </citation>
    <scope>NUCLEOTIDE SEQUENCE</scope>
    <source>
        <tissue evidence="1">Leaf</tissue>
    </source>
</reference>
<name>A0A2P2MQG9_RHIMU</name>
<organism evidence="1">
    <name type="scientific">Rhizophora mucronata</name>
    <name type="common">Asiatic mangrove</name>
    <dbReference type="NCBI Taxonomy" id="61149"/>
    <lineage>
        <taxon>Eukaryota</taxon>
        <taxon>Viridiplantae</taxon>
        <taxon>Streptophyta</taxon>
        <taxon>Embryophyta</taxon>
        <taxon>Tracheophyta</taxon>
        <taxon>Spermatophyta</taxon>
        <taxon>Magnoliopsida</taxon>
        <taxon>eudicotyledons</taxon>
        <taxon>Gunneridae</taxon>
        <taxon>Pentapetalae</taxon>
        <taxon>rosids</taxon>
        <taxon>fabids</taxon>
        <taxon>Malpighiales</taxon>
        <taxon>Rhizophoraceae</taxon>
        <taxon>Rhizophora</taxon>
    </lineage>
</organism>